<dbReference type="AlphaFoldDB" id="A0A5J6V7Q9"/>
<dbReference type="EMBL" id="CP044427">
    <property type="protein sequence ID" value="QFG69889.1"/>
    <property type="molecule type" value="Genomic_DNA"/>
</dbReference>
<gene>
    <name evidence="2" type="ORF">FY030_15305</name>
</gene>
<keyword evidence="1" id="KW-0812">Transmembrane</keyword>
<evidence type="ECO:0000313" key="2">
    <source>
        <dbReference type="EMBL" id="QFG69889.1"/>
    </source>
</evidence>
<feature type="transmembrane region" description="Helical" evidence="1">
    <location>
        <begin position="77"/>
        <end position="96"/>
    </location>
</feature>
<reference evidence="2 3" key="1">
    <citation type="submission" date="2019-09" db="EMBL/GenBank/DDBJ databases">
        <title>Serinicoccus pratensis sp. nov., isolated from meadow soil.</title>
        <authorList>
            <person name="Zhang W."/>
        </authorList>
    </citation>
    <scope>NUCLEOTIDE SEQUENCE [LARGE SCALE GENOMIC DNA]</scope>
    <source>
        <strain evidence="2 3">W204</strain>
    </source>
</reference>
<feature type="transmembrane region" description="Helical" evidence="1">
    <location>
        <begin position="12"/>
        <end position="30"/>
    </location>
</feature>
<proteinExistence type="predicted"/>
<dbReference type="Proteomes" id="UP000326546">
    <property type="component" value="Chromosome"/>
</dbReference>
<keyword evidence="3" id="KW-1185">Reference proteome</keyword>
<dbReference type="KEGG" id="serw:FY030_15305"/>
<keyword evidence="1" id="KW-0472">Membrane</keyword>
<accession>A0A5J6V7Q9</accession>
<protein>
    <submittedName>
        <fullName evidence="2">Uncharacterized protein</fullName>
    </submittedName>
</protein>
<keyword evidence="1" id="KW-1133">Transmembrane helix</keyword>
<evidence type="ECO:0000313" key="3">
    <source>
        <dbReference type="Proteomes" id="UP000326546"/>
    </source>
</evidence>
<sequence length="116" mass="12645">MTPPESLFTPSLPLLLVSAVLLVLGLVAWSGRTRQVVLRAWPSPTLHLAPLYLGLAGLLTTLSPLVPGWLATVLLPLSMLPFAAGVLAVVWLPGFLQPRWLRDATSRKDLYDVRAR</sequence>
<name>A0A5J6V7Q9_9MICO</name>
<dbReference type="RefSeq" id="WP_158062383.1">
    <property type="nucleotide sequence ID" value="NZ_CP044427.1"/>
</dbReference>
<evidence type="ECO:0000256" key="1">
    <source>
        <dbReference type="SAM" id="Phobius"/>
    </source>
</evidence>
<dbReference type="OrthoDB" id="5072977at2"/>
<feature type="transmembrane region" description="Helical" evidence="1">
    <location>
        <begin position="51"/>
        <end position="71"/>
    </location>
</feature>
<organism evidence="2 3">
    <name type="scientific">Ornithinimicrobium pratense</name>
    <dbReference type="NCBI Taxonomy" id="2593973"/>
    <lineage>
        <taxon>Bacteria</taxon>
        <taxon>Bacillati</taxon>
        <taxon>Actinomycetota</taxon>
        <taxon>Actinomycetes</taxon>
        <taxon>Micrococcales</taxon>
        <taxon>Ornithinimicrobiaceae</taxon>
        <taxon>Ornithinimicrobium</taxon>
    </lineage>
</organism>